<dbReference type="PANTHER" id="PTHR46910:SF38">
    <property type="entry name" value="ZN(2)-C6 FUNGAL-TYPE DOMAIN-CONTAINING PROTEIN"/>
    <property type="match status" value="1"/>
</dbReference>
<feature type="compositionally biased region" description="Basic and acidic residues" evidence="3">
    <location>
        <begin position="647"/>
        <end position="658"/>
    </location>
</feature>
<dbReference type="PROSITE" id="PS00463">
    <property type="entry name" value="ZN2_CY6_FUNGAL_1"/>
    <property type="match status" value="1"/>
</dbReference>
<dbReference type="Pfam" id="PF04082">
    <property type="entry name" value="Fungal_trans"/>
    <property type="match status" value="1"/>
</dbReference>
<keyword evidence="1" id="KW-0479">Metal-binding</keyword>
<dbReference type="SUPFAM" id="SSF57701">
    <property type="entry name" value="Zn2/Cys6 DNA-binding domain"/>
    <property type="match status" value="1"/>
</dbReference>
<evidence type="ECO:0000313" key="6">
    <source>
        <dbReference type="Proteomes" id="UP001437256"/>
    </source>
</evidence>
<dbReference type="InterPro" id="IPR001138">
    <property type="entry name" value="Zn2Cys6_DnaBD"/>
</dbReference>
<dbReference type="Proteomes" id="UP001437256">
    <property type="component" value="Unassembled WGS sequence"/>
</dbReference>
<dbReference type="PROSITE" id="PS50048">
    <property type="entry name" value="ZN2_CY6_FUNGAL_2"/>
    <property type="match status" value="1"/>
</dbReference>
<dbReference type="Pfam" id="PF00172">
    <property type="entry name" value="Zn_clus"/>
    <property type="match status" value="1"/>
</dbReference>
<feature type="region of interest" description="Disordered" evidence="3">
    <location>
        <begin position="110"/>
        <end position="180"/>
    </location>
</feature>
<dbReference type="Gene3D" id="4.10.240.10">
    <property type="entry name" value="Zn(2)-C6 fungal-type DNA-binding domain"/>
    <property type="match status" value="1"/>
</dbReference>
<feature type="region of interest" description="Disordered" evidence="3">
    <location>
        <begin position="644"/>
        <end position="701"/>
    </location>
</feature>
<dbReference type="InterPro" id="IPR036864">
    <property type="entry name" value="Zn2-C6_fun-type_DNA-bd_sf"/>
</dbReference>
<keyword evidence="6" id="KW-1185">Reference proteome</keyword>
<organism evidence="5 6">
    <name type="scientific">Marasmius tenuissimus</name>
    <dbReference type="NCBI Taxonomy" id="585030"/>
    <lineage>
        <taxon>Eukaryota</taxon>
        <taxon>Fungi</taxon>
        <taxon>Dikarya</taxon>
        <taxon>Basidiomycota</taxon>
        <taxon>Agaricomycotina</taxon>
        <taxon>Agaricomycetes</taxon>
        <taxon>Agaricomycetidae</taxon>
        <taxon>Agaricales</taxon>
        <taxon>Marasmiineae</taxon>
        <taxon>Marasmiaceae</taxon>
        <taxon>Marasmius</taxon>
    </lineage>
</organism>
<dbReference type="CDD" id="cd12148">
    <property type="entry name" value="fungal_TF_MHR"/>
    <property type="match status" value="1"/>
</dbReference>
<feature type="domain" description="Zn(2)-C6 fungal-type" evidence="4">
    <location>
        <begin position="16"/>
        <end position="49"/>
    </location>
</feature>
<feature type="compositionally biased region" description="Low complexity" evidence="3">
    <location>
        <begin position="677"/>
        <end position="686"/>
    </location>
</feature>
<keyword evidence="2" id="KW-0539">Nucleus</keyword>
<feature type="compositionally biased region" description="Basic and acidic residues" evidence="3">
    <location>
        <begin position="691"/>
        <end position="700"/>
    </location>
</feature>
<evidence type="ECO:0000256" key="3">
    <source>
        <dbReference type="SAM" id="MobiDB-lite"/>
    </source>
</evidence>
<evidence type="ECO:0000256" key="1">
    <source>
        <dbReference type="ARBA" id="ARBA00022723"/>
    </source>
</evidence>
<comment type="caution">
    <text evidence="5">The sequence shown here is derived from an EMBL/GenBank/DDBJ whole genome shotgun (WGS) entry which is preliminary data.</text>
</comment>
<proteinExistence type="predicted"/>
<sequence length="891" mass="98134">MEDDSNPYKKRRLQNACDECRRRKIKCDSASMPGNVCTNCITAKTECMHVLALAKKKRGPPKGTPRGQKTVQSLVKAILSTTKAFTIPEDTNMIRQILVDLASRIVELEERGKERERERGSPPATSHSSSPAADPTTATTASTSTTGPSIMSTYYTPASSPAQIEQGPDGTNSSKGTVSSTGEIELVTSFMKQLRIDNQQERHFGASSPENFLISVCGKRKEEATGNERPGGPIIQKPMKVQRRDVFWKVHPYQHQVLPGCPPLPLPSDYTFPEPTLLSSLVSLYFDHVNFYLPILHRGIFENSVREGLHHRDIHFAGVLLVVCAIGARYSGDPRVLEDYNNEGIGRSRLTAGWKWFRQVRLIRSSFQTPSTLYELQLYCIIPLFLQGSTTPEAYWVVLGVAFRFAQDLGIHRRKPETITDPTVESQLWNRVFWGLVAIDVVMSASLGRPRAMSTDDFDVPLPIECDDEYWPLDGVVVGAHESFKQPPGKPSAMSYWVHFLRLLDIIGSAQRTIYAVRKTDMWTRMGMTQAEWNEKVVKELDELLANWVDSVPEHLKWNPTNQNPLFFTQSTIIWITYYGVQMLVHKPFMTLSTSPGGAEKENEKILQLARGISILETQIAGRVCDIMNELLHMCNLPPSLKGQGIKRPDRADYEGDRLSGSVGRKADRPIAGSKRAAAQASMGAAGPTTKENETGHAGEGDYGGGGFVSSVSTSMESGAPEFDLNLQAQANASNHADLTHAFSDPQAAYSATPNPGMGDVDPLSNHPSMYSHSHESQGYQSGYLNPDFTLPISSTELGSLPLHETFNVYPDSYNYGYDEMDVDMNMGLFTDHSVGVGGAYDVLFGASGHGGVGEGSHLHPTTAQRYMAETLDTAFGNMGGHDLDPNSFAG</sequence>
<evidence type="ECO:0000256" key="2">
    <source>
        <dbReference type="ARBA" id="ARBA00023242"/>
    </source>
</evidence>
<dbReference type="InterPro" id="IPR050987">
    <property type="entry name" value="AtrR-like"/>
</dbReference>
<dbReference type="PANTHER" id="PTHR46910">
    <property type="entry name" value="TRANSCRIPTION FACTOR PDR1"/>
    <property type="match status" value="1"/>
</dbReference>
<gene>
    <name evidence="5" type="primary">GIN1_33</name>
    <name evidence="5" type="ORF">AAF712_007629</name>
</gene>
<dbReference type="EMBL" id="JBBXMP010000048">
    <property type="protein sequence ID" value="KAL0065420.1"/>
    <property type="molecule type" value="Genomic_DNA"/>
</dbReference>
<evidence type="ECO:0000313" key="5">
    <source>
        <dbReference type="EMBL" id="KAL0065420.1"/>
    </source>
</evidence>
<dbReference type="SMART" id="SM00906">
    <property type="entry name" value="Fungal_trans"/>
    <property type="match status" value="1"/>
</dbReference>
<evidence type="ECO:0000259" key="4">
    <source>
        <dbReference type="PROSITE" id="PS50048"/>
    </source>
</evidence>
<accession>A0ABR2ZVT7</accession>
<name>A0ABR2ZVT7_9AGAR</name>
<feature type="compositionally biased region" description="Polar residues" evidence="3">
    <location>
        <begin position="150"/>
        <end position="180"/>
    </location>
</feature>
<feature type="compositionally biased region" description="Basic and acidic residues" evidence="3">
    <location>
        <begin position="110"/>
        <end position="120"/>
    </location>
</feature>
<dbReference type="InterPro" id="IPR007219">
    <property type="entry name" value="XnlR_reg_dom"/>
</dbReference>
<dbReference type="SMART" id="SM00066">
    <property type="entry name" value="GAL4"/>
    <property type="match status" value="1"/>
</dbReference>
<dbReference type="CDD" id="cd00067">
    <property type="entry name" value="GAL4"/>
    <property type="match status" value="1"/>
</dbReference>
<feature type="compositionally biased region" description="Low complexity" evidence="3">
    <location>
        <begin position="121"/>
        <end position="149"/>
    </location>
</feature>
<reference evidence="5 6" key="1">
    <citation type="submission" date="2024-05" db="EMBL/GenBank/DDBJ databases">
        <title>A draft genome resource for the thread blight pathogen Marasmius tenuissimus strain MS-2.</title>
        <authorList>
            <person name="Yulfo-Soto G.E."/>
            <person name="Baruah I.K."/>
            <person name="Amoako-Attah I."/>
            <person name="Bukari Y."/>
            <person name="Meinhardt L.W."/>
            <person name="Bailey B.A."/>
            <person name="Cohen S.P."/>
        </authorList>
    </citation>
    <scope>NUCLEOTIDE SEQUENCE [LARGE SCALE GENOMIC DNA]</scope>
    <source>
        <strain evidence="5 6">MS-2</strain>
    </source>
</reference>
<protein>
    <submittedName>
        <fullName evidence="5">Gypsy retrotransposon integrase-like protein 1</fullName>
    </submittedName>
</protein>